<reference evidence="5 6" key="2">
    <citation type="submission" date="2020-03" db="EMBL/GenBank/DDBJ databases">
        <authorList>
            <person name="Ichikawa N."/>
            <person name="Kimura A."/>
            <person name="Kitahashi Y."/>
            <person name="Uohara A."/>
        </authorList>
    </citation>
    <scope>NUCLEOTIDE SEQUENCE [LARGE SCALE GENOMIC DNA]</scope>
    <source>
        <strain evidence="5 6">NBRC 108639</strain>
    </source>
</reference>
<keyword evidence="5" id="KW-0645">Protease</keyword>
<dbReference type="InterPro" id="IPR027478">
    <property type="entry name" value="LdcA_N"/>
</dbReference>
<dbReference type="GO" id="GO:0004180">
    <property type="term" value="F:carboxypeptidase activity"/>
    <property type="evidence" value="ECO:0007669"/>
    <property type="project" value="UniProtKB-KW"/>
</dbReference>
<protein>
    <submittedName>
        <fullName evidence="5">LD-carboxypeptidase</fullName>
    </submittedName>
</protein>
<evidence type="ECO:0000259" key="3">
    <source>
        <dbReference type="Pfam" id="PF02016"/>
    </source>
</evidence>
<dbReference type="Pfam" id="PF02016">
    <property type="entry name" value="Peptidase_S66"/>
    <property type="match status" value="1"/>
</dbReference>
<evidence type="ECO:0000259" key="4">
    <source>
        <dbReference type="Pfam" id="PF17676"/>
    </source>
</evidence>
<evidence type="ECO:0000313" key="6">
    <source>
        <dbReference type="Proteomes" id="UP000482800"/>
    </source>
</evidence>
<name>A0A6V8KNE8_9ACTN</name>
<organism evidence="5 6">
    <name type="scientific">Phytohabitans houttuyneae</name>
    <dbReference type="NCBI Taxonomy" id="1076126"/>
    <lineage>
        <taxon>Bacteria</taxon>
        <taxon>Bacillati</taxon>
        <taxon>Actinomycetota</taxon>
        <taxon>Actinomycetes</taxon>
        <taxon>Micromonosporales</taxon>
        <taxon>Micromonosporaceae</taxon>
    </lineage>
</organism>
<feature type="domain" description="LD-carboxypeptidase N-terminal" evidence="3">
    <location>
        <begin position="19"/>
        <end position="140"/>
    </location>
</feature>
<dbReference type="AlphaFoldDB" id="A0A6V8KNE8"/>
<dbReference type="InterPro" id="IPR040921">
    <property type="entry name" value="Peptidase_S66C"/>
</dbReference>
<comment type="caution">
    <text evidence="5">The sequence shown here is derived from an EMBL/GenBank/DDBJ whole genome shotgun (WGS) entry which is preliminary data.</text>
</comment>
<dbReference type="Pfam" id="PF17676">
    <property type="entry name" value="Peptidase_S66C"/>
    <property type="match status" value="1"/>
</dbReference>
<dbReference type="Gene3D" id="3.50.30.60">
    <property type="entry name" value="LD-carboxypeptidase A C-terminal domain-like"/>
    <property type="match status" value="1"/>
</dbReference>
<dbReference type="InterPro" id="IPR040449">
    <property type="entry name" value="Peptidase_S66_N"/>
</dbReference>
<dbReference type="RefSeq" id="WP_173065559.1">
    <property type="nucleotide sequence ID" value="NZ_BAABGO010000020.1"/>
</dbReference>
<evidence type="ECO:0000256" key="2">
    <source>
        <dbReference type="ARBA" id="ARBA00022801"/>
    </source>
</evidence>
<dbReference type="InterPro" id="IPR027461">
    <property type="entry name" value="Carboxypeptidase_A_C_sf"/>
</dbReference>
<evidence type="ECO:0000256" key="1">
    <source>
        <dbReference type="ARBA" id="ARBA00010233"/>
    </source>
</evidence>
<dbReference type="CDD" id="cd07062">
    <property type="entry name" value="Peptidase_S66_mccF_like"/>
    <property type="match status" value="1"/>
</dbReference>
<keyword evidence="6" id="KW-1185">Reference proteome</keyword>
<proteinExistence type="inferred from homology"/>
<dbReference type="SUPFAM" id="SSF52317">
    <property type="entry name" value="Class I glutamine amidotransferase-like"/>
    <property type="match status" value="1"/>
</dbReference>
<dbReference type="PANTHER" id="PTHR30237">
    <property type="entry name" value="MURAMOYLTETRAPEPTIDE CARBOXYPEPTIDASE"/>
    <property type="match status" value="1"/>
</dbReference>
<feature type="domain" description="LD-carboxypeptidase C-terminal" evidence="4">
    <location>
        <begin position="213"/>
        <end position="327"/>
    </location>
</feature>
<accession>A0A6V8KNE8</accession>
<dbReference type="Proteomes" id="UP000482800">
    <property type="component" value="Unassembled WGS sequence"/>
</dbReference>
<dbReference type="SUPFAM" id="SSF141986">
    <property type="entry name" value="LD-carboxypeptidase A C-terminal domain-like"/>
    <property type="match status" value="1"/>
</dbReference>
<keyword evidence="5" id="KW-0121">Carboxypeptidase</keyword>
<comment type="similarity">
    <text evidence="1">Belongs to the peptidase S66 family.</text>
</comment>
<evidence type="ECO:0000313" key="5">
    <source>
        <dbReference type="EMBL" id="GFJ83287.1"/>
    </source>
</evidence>
<dbReference type="InterPro" id="IPR003507">
    <property type="entry name" value="S66_fam"/>
</dbReference>
<dbReference type="EMBL" id="BLPF01000003">
    <property type="protein sequence ID" value="GFJ83287.1"/>
    <property type="molecule type" value="Genomic_DNA"/>
</dbReference>
<dbReference type="PANTHER" id="PTHR30237:SF4">
    <property type="entry name" value="LD-CARBOXYPEPTIDASE C-TERMINAL DOMAIN-CONTAINING PROTEIN"/>
    <property type="match status" value="1"/>
</dbReference>
<dbReference type="Gene3D" id="3.40.50.10740">
    <property type="entry name" value="Class I glutamine amidotransferase-like"/>
    <property type="match status" value="1"/>
</dbReference>
<dbReference type="PIRSF" id="PIRSF028757">
    <property type="entry name" value="LD-carboxypeptidase"/>
    <property type="match status" value="1"/>
</dbReference>
<keyword evidence="2" id="KW-0378">Hydrolase</keyword>
<sequence length="350" mass="36660">MGDNVNPLLAPALRPGDVIAVVSPAWGGVGELPAATGRGVAVLEGLGYKVRVMPHAAGRSQWEWVSGSAEERAEDLLAAFADPEVRGIVCGIGGDHSAQLLPLLDMDLIAANPTVFCGYSDITSLHHGIHRATGLVTFYGPALIPQWGAVGGPFGYTVDHFQAVAGRAEAAGALPRADVEVHDGDFDAAEATGTPLRRSPSRPREVLRAGRGTGPLLAACLPSARHLLGTPWQPDYRGRVLVLETPEPPYDLAQADADLTHLRNAGGLDSLAALVLCRPYRFTAADTDRLHQLVLEHVAGHDYPVLARVEGGHTDPLPTFPLGVRSTVDGDELLFEEPAVVTGGPGPGGS</sequence>
<reference evidence="5 6" key="1">
    <citation type="submission" date="2020-03" db="EMBL/GenBank/DDBJ databases">
        <title>Whole genome shotgun sequence of Phytohabitans houttuyneae NBRC 108639.</title>
        <authorList>
            <person name="Komaki H."/>
            <person name="Tamura T."/>
        </authorList>
    </citation>
    <scope>NUCLEOTIDE SEQUENCE [LARGE SCALE GENOMIC DNA]</scope>
    <source>
        <strain evidence="5 6">NBRC 108639</strain>
    </source>
</reference>
<gene>
    <name evidence="5" type="ORF">Phou_074670</name>
</gene>
<dbReference type="InterPro" id="IPR029062">
    <property type="entry name" value="Class_I_gatase-like"/>
</dbReference>